<feature type="transmembrane region" description="Helical" evidence="1">
    <location>
        <begin position="492"/>
        <end position="509"/>
    </location>
</feature>
<dbReference type="Proteomes" id="UP000886858">
    <property type="component" value="Unassembled WGS sequence"/>
</dbReference>
<accession>A0A9D2I519</accession>
<feature type="transmembrane region" description="Helical" evidence="1">
    <location>
        <begin position="302"/>
        <end position="322"/>
    </location>
</feature>
<feature type="transmembrane region" description="Helical" evidence="1">
    <location>
        <begin position="406"/>
        <end position="425"/>
    </location>
</feature>
<dbReference type="EMBL" id="DWYY01000074">
    <property type="protein sequence ID" value="HJA92876.1"/>
    <property type="molecule type" value="Genomic_DNA"/>
</dbReference>
<keyword evidence="1" id="KW-0472">Membrane</keyword>
<evidence type="ECO:0000256" key="1">
    <source>
        <dbReference type="SAM" id="Phobius"/>
    </source>
</evidence>
<feature type="transmembrane region" description="Helical" evidence="1">
    <location>
        <begin position="17"/>
        <end position="34"/>
    </location>
</feature>
<name>A0A9D2I519_9FIRM</name>
<reference evidence="2" key="2">
    <citation type="submission" date="2021-04" db="EMBL/GenBank/DDBJ databases">
        <authorList>
            <person name="Gilroy R."/>
        </authorList>
    </citation>
    <scope>NUCLEOTIDE SEQUENCE</scope>
    <source>
        <strain evidence="2">CHK179-7159</strain>
    </source>
</reference>
<feature type="transmembrane region" description="Helical" evidence="1">
    <location>
        <begin position="201"/>
        <end position="217"/>
    </location>
</feature>
<feature type="transmembrane region" description="Helical" evidence="1">
    <location>
        <begin position="113"/>
        <end position="136"/>
    </location>
</feature>
<protein>
    <submittedName>
        <fullName evidence="2">Uncharacterized protein</fullName>
    </submittedName>
</protein>
<keyword evidence="1" id="KW-1133">Transmembrane helix</keyword>
<dbReference type="AlphaFoldDB" id="A0A9D2I519"/>
<feature type="transmembrane region" description="Helical" evidence="1">
    <location>
        <begin position="356"/>
        <end position="375"/>
    </location>
</feature>
<proteinExistence type="predicted"/>
<feature type="transmembrane region" description="Helical" evidence="1">
    <location>
        <begin position="229"/>
        <end position="249"/>
    </location>
</feature>
<evidence type="ECO:0000313" key="3">
    <source>
        <dbReference type="Proteomes" id="UP000886858"/>
    </source>
</evidence>
<keyword evidence="1" id="KW-0812">Transmembrane</keyword>
<feature type="transmembrane region" description="Helical" evidence="1">
    <location>
        <begin position="156"/>
        <end position="173"/>
    </location>
</feature>
<sequence length="526" mass="59467">MKSQEKGKKLYFRIDELFYYLFIAILMGAKGVGLTEGQKMFTCCLLLAGLCWAAKMCLTGYSLKEWITTVLLMGLSLVVWRRTGEKAVAAAFMVIMGMKGIPLKRLMKVCLTVWGVTFVFSLSRGLLGIYEGVVVVHDKLGMGPIVRYSLGYTHPNVLHVTYFILTMLFIYVFRPTGRRLYWTAVLLFMGNLYIFLYSISYTGMIIVVAYLLMILYFDHRKKLNLLERGLSVIFVLFCMIFPIAGPLLLTGKAFNFFNSLLSTRFELVYNIFHDNPVSLFGTSVMSSEGARLSLDSSFAYMLMYYGIIAFVLIVGLYLYSLYYCLSKNMLQETAILLGTALAGVTEQFLFNLSFKNIALFILGYALFSGILKTGVRTEREISVSVPSFLYTVKNAAGKIWRERKGWILTCGCACALLMTAGWLAFGEKAEYVLVEKWATDYRGDDEFVMTEEILSDQTPHICVGNISQDCLGYRFEGNAIIMERVRCVASTLVWGFLDGLVVIFAVLLWKSGKYRSAYHNDNNARS</sequence>
<reference evidence="2" key="1">
    <citation type="journal article" date="2021" name="PeerJ">
        <title>Extensive microbial diversity within the chicken gut microbiome revealed by metagenomics and culture.</title>
        <authorList>
            <person name="Gilroy R."/>
            <person name="Ravi A."/>
            <person name="Getino M."/>
            <person name="Pursley I."/>
            <person name="Horton D.L."/>
            <person name="Alikhan N.F."/>
            <person name="Baker D."/>
            <person name="Gharbi K."/>
            <person name="Hall N."/>
            <person name="Watson M."/>
            <person name="Adriaenssens E.M."/>
            <person name="Foster-Nyarko E."/>
            <person name="Jarju S."/>
            <person name="Secka A."/>
            <person name="Antonio M."/>
            <person name="Oren A."/>
            <person name="Chaudhuri R.R."/>
            <person name="La Ragione R."/>
            <person name="Hildebrand F."/>
            <person name="Pallen M.J."/>
        </authorList>
    </citation>
    <scope>NUCLEOTIDE SEQUENCE</scope>
    <source>
        <strain evidence="2">CHK179-7159</strain>
    </source>
</reference>
<gene>
    <name evidence="2" type="ORF">H9717_07130</name>
</gene>
<evidence type="ECO:0000313" key="2">
    <source>
        <dbReference type="EMBL" id="HJA92876.1"/>
    </source>
</evidence>
<comment type="caution">
    <text evidence="2">The sequence shown here is derived from an EMBL/GenBank/DDBJ whole genome shotgun (WGS) entry which is preliminary data.</text>
</comment>
<organism evidence="2 3">
    <name type="scientific">Candidatus Eisenbergiella merdipullorum</name>
    <dbReference type="NCBI Taxonomy" id="2838553"/>
    <lineage>
        <taxon>Bacteria</taxon>
        <taxon>Bacillati</taxon>
        <taxon>Bacillota</taxon>
        <taxon>Clostridia</taxon>
        <taxon>Lachnospirales</taxon>
        <taxon>Lachnospiraceae</taxon>
        <taxon>Eisenbergiella</taxon>
    </lineage>
</organism>